<feature type="region of interest" description="Disordered" evidence="1">
    <location>
        <begin position="1"/>
        <end position="40"/>
    </location>
</feature>
<protein>
    <submittedName>
        <fullName evidence="2">Uncharacterized protein</fullName>
    </submittedName>
</protein>
<reference evidence="2 3" key="1">
    <citation type="submission" date="2023-07" db="EMBL/GenBank/DDBJ databases">
        <title>Comparative genomics of wheat-associated soil bacteria to identify genetic determinants of phenazine resistance.</title>
        <authorList>
            <person name="Mouncey N."/>
        </authorList>
    </citation>
    <scope>NUCLEOTIDE SEQUENCE [LARGE SCALE GENOMIC DNA]</scope>
    <source>
        <strain evidence="2 3">W4I19-2</strain>
    </source>
</reference>
<dbReference type="EMBL" id="JAUSYA010000001">
    <property type="protein sequence ID" value="MDQ0681187.1"/>
    <property type="molecule type" value="Genomic_DNA"/>
</dbReference>
<evidence type="ECO:0000313" key="2">
    <source>
        <dbReference type="EMBL" id="MDQ0681187.1"/>
    </source>
</evidence>
<proteinExistence type="predicted"/>
<comment type="caution">
    <text evidence="2">The sequence shown here is derived from an EMBL/GenBank/DDBJ whole genome shotgun (WGS) entry which is preliminary data.</text>
</comment>
<evidence type="ECO:0000313" key="3">
    <source>
        <dbReference type="Proteomes" id="UP001243364"/>
    </source>
</evidence>
<accession>A0ABU0PS19</accession>
<gene>
    <name evidence="2" type="ORF">QFZ56_000150</name>
</gene>
<sequence>MASPEAVVGRAKPPVGGKCSTAQPPVAESAGHPQSRAVTARVTPSFERLWLDQP</sequence>
<organism evidence="2 3">
    <name type="scientific">Streptomyces achromogenes</name>
    <dbReference type="NCBI Taxonomy" id="67255"/>
    <lineage>
        <taxon>Bacteria</taxon>
        <taxon>Bacillati</taxon>
        <taxon>Actinomycetota</taxon>
        <taxon>Actinomycetes</taxon>
        <taxon>Kitasatosporales</taxon>
        <taxon>Streptomycetaceae</taxon>
        <taxon>Streptomyces</taxon>
    </lineage>
</organism>
<dbReference type="Proteomes" id="UP001243364">
    <property type="component" value="Unassembled WGS sequence"/>
</dbReference>
<name>A0ABU0PS19_STRAH</name>
<evidence type="ECO:0000256" key="1">
    <source>
        <dbReference type="SAM" id="MobiDB-lite"/>
    </source>
</evidence>
<keyword evidence="3" id="KW-1185">Reference proteome</keyword>